<dbReference type="PANTHER" id="PTHR39077">
    <property type="entry name" value="DUF4793 DOMAIN-CONTAINING PROTEIN"/>
    <property type="match status" value="1"/>
</dbReference>
<sequence length="411" mass="46117">MTHGVGSISTGGGGGFSGGGFSSTGFNAGVFAGAASSSSRRRNNNNDTDGGECCCLFCSLILFFTCLMKMKTRTRIILTWFYVILGAVLAIVLTLRHNASAEVPISPSDMKILNQPSTMFCQRAQLDCSSLIDYYVMKNEPSIDESKVVNYTENVYGNIERNTYEYWGFYLLKGSKVKMSYAISDSIGFYIFKGDDGFNKWKKDARCNNCYWTQRYLFYSGTTGEYNITETDQYYFLFSYDNQFVFPSVNVDVTFHLSRTRYVLDDVNIRCPNNFDCTVDLYGESRVIVVRMPEHSSFDSPVNVYCRPRVYMYFLLYALAPCVVGICVTVAICIFARKKNSTQRDRRGSTVHIVSNDDRLSGFANESGQHGLSYPSDAVIRPPNYSAAQKVVQSNSGAPPSYEQATKKEHV</sequence>
<feature type="transmembrane region" description="Helical" evidence="2">
    <location>
        <begin position="77"/>
        <end position="95"/>
    </location>
</feature>
<reference evidence="5" key="2">
    <citation type="submission" date="2020-11" db="EMBL/GenBank/DDBJ databases">
        <authorList>
            <person name="McCartney M.A."/>
            <person name="Auch B."/>
            <person name="Kono T."/>
            <person name="Mallez S."/>
            <person name="Becker A."/>
            <person name="Gohl D.M."/>
            <person name="Silverstein K.A.T."/>
            <person name="Koren S."/>
            <person name="Bechman K.B."/>
            <person name="Herman A."/>
            <person name="Abrahante J.E."/>
            <person name="Garbe J."/>
        </authorList>
    </citation>
    <scope>NUCLEOTIDE SEQUENCE</scope>
    <source>
        <strain evidence="5">Duluth1</strain>
        <tissue evidence="5">Whole animal</tissue>
    </source>
</reference>
<name>A0A9D4GF60_DREPO</name>
<dbReference type="EMBL" id="JAIWYP010000006">
    <property type="protein sequence ID" value="KAH3813855.1"/>
    <property type="molecule type" value="Genomic_DNA"/>
</dbReference>
<feature type="region of interest" description="Disordered" evidence="1">
    <location>
        <begin position="390"/>
        <end position="411"/>
    </location>
</feature>
<feature type="domain" description="E3 ubiquitin-protein ligase APD1-4 middle" evidence="4">
    <location>
        <begin position="225"/>
        <end position="324"/>
    </location>
</feature>
<dbReference type="AlphaFoldDB" id="A0A9D4GF60"/>
<accession>A0A9D4GF60</accession>
<dbReference type="Pfam" id="PF16041">
    <property type="entry name" value="APD1-4_M"/>
    <property type="match status" value="1"/>
</dbReference>
<dbReference type="OrthoDB" id="6106399at2759"/>
<dbReference type="PANTHER" id="PTHR39077:SF1">
    <property type="entry name" value="E3 UBIQUITIN-PROTEIN LIGASE APD1-4 MIDDLE DOMAIN-CONTAINING PROTEIN"/>
    <property type="match status" value="1"/>
</dbReference>
<evidence type="ECO:0000313" key="5">
    <source>
        <dbReference type="EMBL" id="KAH3813855.1"/>
    </source>
</evidence>
<feature type="domain" description="E3 ubiquitin-protein ligase APD1-4 N-terminal" evidence="3">
    <location>
        <begin position="133"/>
        <end position="197"/>
    </location>
</feature>
<dbReference type="InterPro" id="IPR032010">
    <property type="entry name" value="APD1-4_M"/>
</dbReference>
<dbReference type="Pfam" id="PF16040">
    <property type="entry name" value="APD1-4_N"/>
    <property type="match status" value="1"/>
</dbReference>
<proteinExistence type="predicted"/>
<evidence type="ECO:0000256" key="1">
    <source>
        <dbReference type="SAM" id="MobiDB-lite"/>
    </source>
</evidence>
<evidence type="ECO:0000313" key="6">
    <source>
        <dbReference type="Proteomes" id="UP000828390"/>
    </source>
</evidence>
<keyword evidence="2" id="KW-1133">Transmembrane helix</keyword>
<dbReference type="InterPro" id="IPR032008">
    <property type="entry name" value="APD1-4_N"/>
</dbReference>
<keyword evidence="2" id="KW-0472">Membrane</keyword>
<evidence type="ECO:0000259" key="4">
    <source>
        <dbReference type="Pfam" id="PF16041"/>
    </source>
</evidence>
<keyword evidence="2" id="KW-0812">Transmembrane</keyword>
<keyword evidence="6" id="KW-1185">Reference proteome</keyword>
<protein>
    <submittedName>
        <fullName evidence="5">Uncharacterized protein</fullName>
    </submittedName>
</protein>
<organism evidence="5 6">
    <name type="scientific">Dreissena polymorpha</name>
    <name type="common">Zebra mussel</name>
    <name type="synonym">Mytilus polymorpha</name>
    <dbReference type="NCBI Taxonomy" id="45954"/>
    <lineage>
        <taxon>Eukaryota</taxon>
        <taxon>Metazoa</taxon>
        <taxon>Spiralia</taxon>
        <taxon>Lophotrochozoa</taxon>
        <taxon>Mollusca</taxon>
        <taxon>Bivalvia</taxon>
        <taxon>Autobranchia</taxon>
        <taxon>Heteroconchia</taxon>
        <taxon>Euheterodonta</taxon>
        <taxon>Imparidentia</taxon>
        <taxon>Neoheterodontei</taxon>
        <taxon>Myida</taxon>
        <taxon>Dreissenoidea</taxon>
        <taxon>Dreissenidae</taxon>
        <taxon>Dreissena</taxon>
    </lineage>
</organism>
<evidence type="ECO:0000256" key="2">
    <source>
        <dbReference type="SAM" id="Phobius"/>
    </source>
</evidence>
<evidence type="ECO:0000259" key="3">
    <source>
        <dbReference type="Pfam" id="PF16040"/>
    </source>
</evidence>
<comment type="caution">
    <text evidence="5">The sequence shown here is derived from an EMBL/GenBank/DDBJ whole genome shotgun (WGS) entry which is preliminary data.</text>
</comment>
<feature type="transmembrane region" description="Helical" evidence="2">
    <location>
        <begin position="310"/>
        <end position="336"/>
    </location>
</feature>
<gene>
    <name evidence="5" type="ORF">DPMN_142325</name>
</gene>
<dbReference type="Proteomes" id="UP000828390">
    <property type="component" value="Unassembled WGS sequence"/>
</dbReference>
<reference evidence="5" key="1">
    <citation type="journal article" date="2019" name="bioRxiv">
        <title>The Genome of the Zebra Mussel, Dreissena polymorpha: A Resource for Invasive Species Research.</title>
        <authorList>
            <person name="McCartney M.A."/>
            <person name="Auch B."/>
            <person name="Kono T."/>
            <person name="Mallez S."/>
            <person name="Zhang Y."/>
            <person name="Obille A."/>
            <person name="Becker A."/>
            <person name="Abrahante J.E."/>
            <person name="Garbe J."/>
            <person name="Badalamenti J.P."/>
            <person name="Herman A."/>
            <person name="Mangelson H."/>
            <person name="Liachko I."/>
            <person name="Sullivan S."/>
            <person name="Sone E.D."/>
            <person name="Koren S."/>
            <person name="Silverstein K.A.T."/>
            <person name="Beckman K.B."/>
            <person name="Gohl D.M."/>
        </authorList>
    </citation>
    <scope>NUCLEOTIDE SEQUENCE</scope>
    <source>
        <strain evidence="5">Duluth1</strain>
        <tissue evidence="5">Whole animal</tissue>
    </source>
</reference>